<gene>
    <name evidence="1" type="ORF">PACLA_8A026867</name>
</gene>
<dbReference type="AlphaFoldDB" id="A0A6S7JWU3"/>
<protein>
    <submittedName>
        <fullName evidence="1">Uncharacterized protein</fullName>
    </submittedName>
</protein>
<comment type="caution">
    <text evidence="1">The sequence shown here is derived from an EMBL/GenBank/DDBJ whole genome shotgun (WGS) entry which is preliminary data.</text>
</comment>
<name>A0A6S7JWU3_PARCT</name>
<sequence>MAAVRETFWMIRSRCWGCKRFRLTSFTTPVAGQLPEDRTTPELSCDVLPEVPILNPDAVELEPRPRRDAATAVKLRIEQIEAADDE</sequence>
<dbReference type="EMBL" id="CACRXK020021802">
    <property type="protein sequence ID" value="CAB4036217.1"/>
    <property type="molecule type" value="Genomic_DNA"/>
</dbReference>
<dbReference type="Proteomes" id="UP001152795">
    <property type="component" value="Unassembled WGS sequence"/>
</dbReference>
<keyword evidence="2" id="KW-1185">Reference proteome</keyword>
<reference evidence="1" key="1">
    <citation type="submission" date="2020-04" db="EMBL/GenBank/DDBJ databases">
        <authorList>
            <person name="Alioto T."/>
            <person name="Alioto T."/>
            <person name="Gomez Garrido J."/>
        </authorList>
    </citation>
    <scope>NUCLEOTIDE SEQUENCE</scope>
    <source>
        <strain evidence="1">A484AB</strain>
    </source>
</reference>
<accession>A0A6S7JWU3</accession>
<organism evidence="1 2">
    <name type="scientific">Paramuricea clavata</name>
    <name type="common">Red gorgonian</name>
    <name type="synonym">Violescent sea-whip</name>
    <dbReference type="NCBI Taxonomy" id="317549"/>
    <lineage>
        <taxon>Eukaryota</taxon>
        <taxon>Metazoa</taxon>
        <taxon>Cnidaria</taxon>
        <taxon>Anthozoa</taxon>
        <taxon>Octocorallia</taxon>
        <taxon>Malacalcyonacea</taxon>
        <taxon>Plexauridae</taxon>
        <taxon>Paramuricea</taxon>
    </lineage>
</organism>
<evidence type="ECO:0000313" key="2">
    <source>
        <dbReference type="Proteomes" id="UP001152795"/>
    </source>
</evidence>
<proteinExistence type="predicted"/>
<evidence type="ECO:0000313" key="1">
    <source>
        <dbReference type="EMBL" id="CAB4036217.1"/>
    </source>
</evidence>